<dbReference type="EMBL" id="CP022432">
    <property type="protein sequence ID" value="AVN65440.1"/>
    <property type="molecule type" value="Genomic_DNA"/>
</dbReference>
<dbReference type="RefSeq" id="WP_023025324.1">
    <property type="nucleotide sequence ID" value="NZ_CP022432.1"/>
</dbReference>
<dbReference type="InterPro" id="IPR009057">
    <property type="entry name" value="Homeodomain-like_sf"/>
</dbReference>
<proteinExistence type="predicted"/>
<evidence type="ECO:0000313" key="2">
    <source>
        <dbReference type="EMBL" id="AVN65440.1"/>
    </source>
</evidence>
<dbReference type="Pfam" id="PF01418">
    <property type="entry name" value="HTH_6"/>
    <property type="match status" value="1"/>
</dbReference>
<evidence type="ECO:0000259" key="1">
    <source>
        <dbReference type="PROSITE" id="PS51071"/>
    </source>
</evidence>
<dbReference type="GO" id="GO:0003700">
    <property type="term" value="F:DNA-binding transcription factor activity"/>
    <property type="evidence" value="ECO:0007669"/>
    <property type="project" value="InterPro"/>
</dbReference>
<dbReference type="SUPFAM" id="SSF46689">
    <property type="entry name" value="Homeodomain-like"/>
    <property type="match status" value="1"/>
</dbReference>
<evidence type="ECO:0000313" key="3">
    <source>
        <dbReference type="Proteomes" id="UP000237990"/>
    </source>
</evidence>
<dbReference type="Proteomes" id="UP000237990">
    <property type="component" value="Chromosome"/>
</dbReference>
<dbReference type="AlphaFoldDB" id="A0AAD0MN45"/>
<accession>A0AAD0MN45</accession>
<dbReference type="PROSITE" id="PS51071">
    <property type="entry name" value="HTH_RPIR"/>
    <property type="match status" value="1"/>
</dbReference>
<feature type="domain" description="HTH rpiR-type" evidence="1">
    <location>
        <begin position="2"/>
        <end position="79"/>
    </location>
</feature>
<reference evidence="2 3" key="1">
    <citation type="submission" date="2017-07" db="EMBL/GenBank/DDBJ databases">
        <title>Comparative genomic analysis of Mesoplasma florum.</title>
        <authorList>
            <person name="Baby V."/>
            <person name="Lachance J.-C."/>
            <person name="Gagnon J."/>
            <person name="Lucier J.-F."/>
            <person name="Matteau D."/>
            <person name="Knight T.F."/>
            <person name="Rodrigue S."/>
        </authorList>
    </citation>
    <scope>NUCLEOTIDE SEQUENCE [LARGE SCALE GENOMIC DNA]</scope>
    <source>
        <strain evidence="2 3">W12</strain>
    </source>
</reference>
<protein>
    <recommendedName>
        <fullName evidence="1">HTH rpiR-type domain-containing protein</fullName>
    </recommendedName>
</protein>
<sequence>MENFYEKLEYLSKGYVDSAYKNMSVSLLASIRNGNFKKSKELAEECFVSESTVTKFSKYLGFSGYREMIFFLKEDHNSFFVKKTTRKNKNFSSLIEWISLHEDFIDKLCKAIEVKNVQVNIFGSYQLQESISLLNKLLLSFDIDSKILYQNVLFANTKISKQSVNIIFFSGRDNETLEIFLQEINKSKKQIKNFLVISEKQKNKVKFECEQIQFSQDHSFVNRNLSVMMMCHEIANKLSLK</sequence>
<name>A0AAD0MN45_MESFO</name>
<gene>
    <name evidence="2" type="ORF">MflW12_0350</name>
</gene>
<dbReference type="InterPro" id="IPR000281">
    <property type="entry name" value="HTH_RpiR"/>
</dbReference>
<organism evidence="2 3">
    <name type="scientific">Mesoplasma florum</name>
    <name type="common">Acholeplasma florum</name>
    <dbReference type="NCBI Taxonomy" id="2151"/>
    <lineage>
        <taxon>Bacteria</taxon>
        <taxon>Bacillati</taxon>
        <taxon>Mycoplasmatota</taxon>
        <taxon>Mollicutes</taxon>
        <taxon>Entomoplasmatales</taxon>
        <taxon>Entomoplasmataceae</taxon>
        <taxon>Mesoplasma</taxon>
    </lineage>
</organism>
<dbReference type="Gene3D" id="1.10.10.10">
    <property type="entry name" value="Winged helix-like DNA-binding domain superfamily/Winged helix DNA-binding domain"/>
    <property type="match status" value="1"/>
</dbReference>
<dbReference type="InterPro" id="IPR036388">
    <property type="entry name" value="WH-like_DNA-bd_sf"/>
</dbReference>